<gene>
    <name evidence="1" type="ORF">FALBO_10493</name>
</gene>
<dbReference type="OrthoDB" id="4501419at2759"/>
<organism evidence="1 2">
    <name type="scientific">Fusarium albosuccineum</name>
    <dbReference type="NCBI Taxonomy" id="1237068"/>
    <lineage>
        <taxon>Eukaryota</taxon>
        <taxon>Fungi</taxon>
        <taxon>Dikarya</taxon>
        <taxon>Ascomycota</taxon>
        <taxon>Pezizomycotina</taxon>
        <taxon>Sordariomycetes</taxon>
        <taxon>Hypocreomycetidae</taxon>
        <taxon>Hypocreales</taxon>
        <taxon>Nectriaceae</taxon>
        <taxon>Fusarium</taxon>
        <taxon>Fusarium decemcellulare species complex</taxon>
    </lineage>
</organism>
<accession>A0A8H4P511</accession>
<evidence type="ECO:0000313" key="1">
    <source>
        <dbReference type="EMBL" id="KAF4462704.1"/>
    </source>
</evidence>
<reference evidence="1 2" key="1">
    <citation type="submission" date="2020-01" db="EMBL/GenBank/DDBJ databases">
        <title>Identification and distribution of gene clusters putatively required for synthesis of sphingolipid metabolism inhibitors in phylogenetically diverse species of the filamentous fungus Fusarium.</title>
        <authorList>
            <person name="Kim H.-S."/>
            <person name="Busman M."/>
            <person name="Brown D.W."/>
            <person name="Divon H."/>
            <person name="Uhlig S."/>
            <person name="Proctor R.H."/>
        </authorList>
    </citation>
    <scope>NUCLEOTIDE SEQUENCE [LARGE SCALE GENOMIC DNA]</scope>
    <source>
        <strain evidence="1 2">NRRL 20459</strain>
    </source>
</reference>
<evidence type="ECO:0000313" key="2">
    <source>
        <dbReference type="Proteomes" id="UP000554235"/>
    </source>
</evidence>
<name>A0A8H4P511_9HYPO</name>
<dbReference type="Proteomes" id="UP000554235">
    <property type="component" value="Unassembled WGS sequence"/>
</dbReference>
<comment type="caution">
    <text evidence="1">The sequence shown here is derived from an EMBL/GenBank/DDBJ whole genome shotgun (WGS) entry which is preliminary data.</text>
</comment>
<proteinExistence type="predicted"/>
<keyword evidence="2" id="KW-1185">Reference proteome</keyword>
<sequence length="253" mass="28743">MKPVETSDIDLLVERGSILILDQDSLAIHFVGETIRRSPNCISTKTSNKCLPTEIWMEILAWAELDADCHSCDPVYPVRVEQNGTESALCCRFLKGWNPCGEIENGWSMWIYEKYLQGPLQQLEDARPFELPDANAAVVMIPINMLTPDQKFLFHEIEVPDMISRVEKGACGLCWNGRWHCPGCGGGREIMQDFTSIEHSPGCGYHMFCPLCIGVYYAQESLCQEVEDWAEDELMSDEEYGAWQMKRLAELGY</sequence>
<dbReference type="AlphaFoldDB" id="A0A8H4P511"/>
<protein>
    <submittedName>
        <fullName evidence="1">Uncharacterized protein</fullName>
    </submittedName>
</protein>
<dbReference type="EMBL" id="JAADYS010001494">
    <property type="protein sequence ID" value="KAF4462704.1"/>
    <property type="molecule type" value="Genomic_DNA"/>
</dbReference>